<dbReference type="Proteomes" id="UP000010420">
    <property type="component" value="Unassembled WGS sequence"/>
</dbReference>
<dbReference type="CDD" id="cd06850">
    <property type="entry name" value="biotinyl_domain"/>
    <property type="match status" value="1"/>
</dbReference>
<evidence type="ECO:0000256" key="6">
    <source>
        <dbReference type="ARBA" id="ARBA00023160"/>
    </source>
</evidence>
<dbReference type="UniPathway" id="UPA00094"/>
<dbReference type="InterPro" id="IPR011053">
    <property type="entry name" value="Single_hybrid_motif"/>
</dbReference>
<evidence type="ECO:0000256" key="5">
    <source>
        <dbReference type="ARBA" id="ARBA00023098"/>
    </source>
</evidence>
<protein>
    <recommendedName>
        <fullName evidence="2 8">Biotin carboxyl carrier protein of acetyl-CoA carboxylase</fullName>
    </recommendedName>
</protein>
<dbReference type="InterPro" id="IPR000089">
    <property type="entry name" value="Biotin_lipoyl"/>
</dbReference>
<evidence type="ECO:0000256" key="8">
    <source>
        <dbReference type="RuleBase" id="RU364072"/>
    </source>
</evidence>
<dbReference type="InterPro" id="IPR050709">
    <property type="entry name" value="Biotin_Carboxyl_Carrier/Decarb"/>
</dbReference>
<keyword evidence="4 8" id="KW-0276">Fatty acid metabolism</keyword>
<keyword evidence="11" id="KW-1185">Reference proteome</keyword>
<dbReference type="InterPro" id="IPR001249">
    <property type="entry name" value="AcCoA_biotinCC"/>
</dbReference>
<keyword evidence="5 8" id="KW-0443">Lipid metabolism</keyword>
<accession>L1Q399</accession>
<dbReference type="PRINTS" id="PR01071">
    <property type="entry name" value="ACOABIOTINCC"/>
</dbReference>
<comment type="caution">
    <text evidence="10">The sequence shown here is derived from an EMBL/GenBank/DDBJ whole genome shotgun (WGS) entry which is preliminary data.</text>
</comment>
<dbReference type="PROSITE" id="PS50968">
    <property type="entry name" value="BIOTINYL_LIPOYL"/>
    <property type="match status" value="1"/>
</dbReference>
<evidence type="ECO:0000259" key="9">
    <source>
        <dbReference type="PROSITE" id="PS50968"/>
    </source>
</evidence>
<dbReference type="PROSITE" id="PS00188">
    <property type="entry name" value="BIOTIN"/>
    <property type="match status" value="1"/>
</dbReference>
<evidence type="ECO:0000256" key="3">
    <source>
        <dbReference type="ARBA" id="ARBA00022516"/>
    </source>
</evidence>
<dbReference type="SUPFAM" id="SSF51230">
    <property type="entry name" value="Single hybrid motif"/>
    <property type="match status" value="1"/>
</dbReference>
<dbReference type="NCBIfam" id="TIGR00531">
    <property type="entry name" value="BCCP"/>
    <property type="match status" value="1"/>
</dbReference>
<dbReference type="eggNOG" id="COG0511">
    <property type="taxonomic scope" value="Bacteria"/>
</dbReference>
<evidence type="ECO:0000313" key="11">
    <source>
        <dbReference type="Proteomes" id="UP000010420"/>
    </source>
</evidence>
<dbReference type="GO" id="GO:0003989">
    <property type="term" value="F:acetyl-CoA carboxylase activity"/>
    <property type="evidence" value="ECO:0007669"/>
    <property type="project" value="InterPro"/>
</dbReference>
<reference evidence="10 11" key="1">
    <citation type="submission" date="2012-05" db="EMBL/GenBank/DDBJ databases">
        <authorList>
            <person name="Weinstock G."/>
            <person name="Sodergren E."/>
            <person name="Lobos E.A."/>
            <person name="Fulton L."/>
            <person name="Fulton R."/>
            <person name="Courtney L."/>
            <person name="Fronick C."/>
            <person name="O'Laughlin M."/>
            <person name="Godfrey J."/>
            <person name="Wilson R.M."/>
            <person name="Miner T."/>
            <person name="Farmer C."/>
            <person name="Delehaunty K."/>
            <person name="Cordes M."/>
            <person name="Minx P."/>
            <person name="Tomlinson C."/>
            <person name="Chen J."/>
            <person name="Wollam A."/>
            <person name="Pepin K.H."/>
            <person name="Bhonagiri V."/>
            <person name="Zhang X."/>
            <person name="Suruliraj S."/>
            <person name="Warren W."/>
            <person name="Mitreva M."/>
            <person name="Mardis E.R."/>
            <person name="Wilson R.K."/>
        </authorList>
    </citation>
    <scope>NUCLEOTIDE SEQUENCE [LARGE SCALE GENOMIC DNA]</scope>
    <source>
        <strain evidence="10 11">DSM 1785</strain>
    </source>
</reference>
<dbReference type="InterPro" id="IPR001882">
    <property type="entry name" value="Biotin_BS"/>
</dbReference>
<name>L1Q399_9CLOT</name>
<keyword evidence="7 8" id="KW-0092">Biotin</keyword>
<dbReference type="PANTHER" id="PTHR45266:SF3">
    <property type="entry name" value="OXALOACETATE DECARBOXYLASE ALPHA CHAIN"/>
    <property type="match status" value="1"/>
</dbReference>
<dbReference type="GO" id="GO:0006633">
    <property type="term" value="P:fatty acid biosynthetic process"/>
    <property type="evidence" value="ECO:0007669"/>
    <property type="project" value="UniProtKB-UniPathway"/>
</dbReference>
<dbReference type="AlphaFoldDB" id="L1Q399"/>
<dbReference type="STRING" id="545697.HMPREF0216_03417"/>
<proteinExistence type="predicted"/>
<evidence type="ECO:0000256" key="2">
    <source>
        <dbReference type="ARBA" id="ARBA00017562"/>
    </source>
</evidence>
<dbReference type="Gene3D" id="2.40.50.100">
    <property type="match status" value="1"/>
</dbReference>
<evidence type="ECO:0000313" key="10">
    <source>
        <dbReference type="EMBL" id="EKY22087.1"/>
    </source>
</evidence>
<dbReference type="PANTHER" id="PTHR45266">
    <property type="entry name" value="OXALOACETATE DECARBOXYLASE ALPHA CHAIN"/>
    <property type="match status" value="1"/>
</dbReference>
<evidence type="ECO:0000256" key="1">
    <source>
        <dbReference type="ARBA" id="ARBA00005194"/>
    </source>
</evidence>
<organism evidence="10 11">
    <name type="scientific">Clostridium celatum DSM 1785</name>
    <dbReference type="NCBI Taxonomy" id="545697"/>
    <lineage>
        <taxon>Bacteria</taxon>
        <taxon>Bacillati</taxon>
        <taxon>Bacillota</taxon>
        <taxon>Clostridia</taxon>
        <taxon>Eubacteriales</taxon>
        <taxon>Clostridiaceae</taxon>
        <taxon>Clostridium</taxon>
    </lineage>
</organism>
<dbReference type="HOGENOM" id="CLU_016733_3_0_9"/>
<evidence type="ECO:0000256" key="4">
    <source>
        <dbReference type="ARBA" id="ARBA00022832"/>
    </source>
</evidence>
<dbReference type="GO" id="GO:0009317">
    <property type="term" value="C:acetyl-CoA carboxylase complex"/>
    <property type="evidence" value="ECO:0007669"/>
    <property type="project" value="InterPro"/>
</dbReference>
<feature type="domain" description="Lipoyl-binding" evidence="9">
    <location>
        <begin position="91"/>
        <end position="167"/>
    </location>
</feature>
<dbReference type="PATRIC" id="fig|545697.3.peg.3341"/>
<dbReference type="Pfam" id="PF00364">
    <property type="entry name" value="Biotin_lipoyl"/>
    <property type="match status" value="1"/>
</dbReference>
<gene>
    <name evidence="10" type="ORF">HMPREF0216_03417</name>
</gene>
<comment type="function">
    <text evidence="8">This protein is a component of the acetyl coenzyme A carboxylase complex; first, biotin carboxylase catalyzes the carboxylation of the carrier protein and then the transcarboxylase transfers the carboxyl group to form malonyl-CoA.</text>
</comment>
<evidence type="ECO:0000256" key="7">
    <source>
        <dbReference type="ARBA" id="ARBA00023267"/>
    </source>
</evidence>
<keyword evidence="3 8" id="KW-0444">Lipid biosynthesis</keyword>
<sequence>MEGRIKMLDYNQIKEIIKEIDSSSLRVFELECQDIKLKLSKNKENSIYKDNKDYSKEEKISSYLNKEISLEKEVAKEVTDEVKEDFNEENYNIVKSPLVGAYYSASTPGGTPYVEVGSKVKKGDTLCIIEAMKVMNEITSEFDGEIVEVLRKDEDIVEFGMELFKIK</sequence>
<comment type="pathway">
    <text evidence="1 8">Lipid metabolism; fatty acid biosynthesis.</text>
</comment>
<keyword evidence="6 8" id="KW-0275">Fatty acid biosynthesis</keyword>
<dbReference type="EMBL" id="AMEZ01000136">
    <property type="protein sequence ID" value="EKY22087.1"/>
    <property type="molecule type" value="Genomic_DNA"/>
</dbReference>